<sequence>MGNLPPYTYDERLQGGELRVLTVMAGVFGTPLVCSLDRARVLSAKPFDALSYVWGDRSNTVELQIDGKALVVTTSVCEALQHLRSPQELLHIWIDQVCINQDDIEERNAQVQQMHTIYQRAECTYIWFGPAQPRLESALQIVLQICGGA</sequence>
<dbReference type="InterPro" id="IPR010730">
    <property type="entry name" value="HET"/>
</dbReference>
<dbReference type="PANTHER" id="PTHR24148:SF64">
    <property type="entry name" value="HETEROKARYON INCOMPATIBILITY DOMAIN-CONTAINING PROTEIN"/>
    <property type="match status" value="1"/>
</dbReference>
<reference evidence="2" key="1">
    <citation type="submission" date="2023-08" db="EMBL/GenBank/DDBJ databases">
        <title>Black Yeasts Isolated from many extreme environments.</title>
        <authorList>
            <person name="Coleine C."/>
            <person name="Stajich J.E."/>
            <person name="Selbmann L."/>
        </authorList>
    </citation>
    <scope>NUCLEOTIDE SEQUENCE</scope>
    <source>
        <strain evidence="2">CCFEE 5401</strain>
    </source>
</reference>
<organism evidence="2 3">
    <name type="scientific">Meristemomyces frigidus</name>
    <dbReference type="NCBI Taxonomy" id="1508187"/>
    <lineage>
        <taxon>Eukaryota</taxon>
        <taxon>Fungi</taxon>
        <taxon>Dikarya</taxon>
        <taxon>Ascomycota</taxon>
        <taxon>Pezizomycotina</taxon>
        <taxon>Dothideomycetes</taxon>
        <taxon>Dothideomycetidae</taxon>
        <taxon>Mycosphaerellales</taxon>
        <taxon>Teratosphaeriaceae</taxon>
        <taxon>Meristemomyces</taxon>
    </lineage>
</organism>
<gene>
    <name evidence="2" type="ORF">LTR62_008586</name>
</gene>
<feature type="domain" description="Heterokaryon incompatibility" evidence="1">
    <location>
        <begin position="47"/>
        <end position="134"/>
    </location>
</feature>
<dbReference type="AlphaFoldDB" id="A0AAN7TM03"/>
<name>A0AAN7TM03_9PEZI</name>
<dbReference type="Pfam" id="PF06985">
    <property type="entry name" value="HET"/>
    <property type="match status" value="1"/>
</dbReference>
<evidence type="ECO:0000313" key="2">
    <source>
        <dbReference type="EMBL" id="KAK5116259.1"/>
    </source>
</evidence>
<dbReference type="InterPro" id="IPR052895">
    <property type="entry name" value="HetReg/Transcr_Mod"/>
</dbReference>
<accession>A0AAN7TM03</accession>
<protein>
    <recommendedName>
        <fullName evidence="1">Heterokaryon incompatibility domain-containing protein</fullName>
    </recommendedName>
</protein>
<dbReference type="PANTHER" id="PTHR24148">
    <property type="entry name" value="ANKYRIN REPEAT DOMAIN-CONTAINING PROTEIN 39 HOMOLOG-RELATED"/>
    <property type="match status" value="1"/>
</dbReference>
<evidence type="ECO:0000259" key="1">
    <source>
        <dbReference type="Pfam" id="PF06985"/>
    </source>
</evidence>
<evidence type="ECO:0000313" key="3">
    <source>
        <dbReference type="Proteomes" id="UP001310890"/>
    </source>
</evidence>
<dbReference type="EMBL" id="JAVRRL010000009">
    <property type="protein sequence ID" value="KAK5116259.1"/>
    <property type="molecule type" value="Genomic_DNA"/>
</dbReference>
<dbReference type="Proteomes" id="UP001310890">
    <property type="component" value="Unassembled WGS sequence"/>
</dbReference>
<proteinExistence type="predicted"/>
<comment type="caution">
    <text evidence="2">The sequence shown here is derived from an EMBL/GenBank/DDBJ whole genome shotgun (WGS) entry which is preliminary data.</text>
</comment>